<evidence type="ECO:0000313" key="2">
    <source>
        <dbReference type="Proteomes" id="UP001476282"/>
    </source>
</evidence>
<comment type="caution">
    <text evidence="1">The sequence shown here is derived from an EMBL/GenBank/DDBJ whole genome shotgun (WGS) entry which is preliminary data.</text>
</comment>
<gene>
    <name evidence="1" type="ORF">Hsar01_01809</name>
</gene>
<reference evidence="1 2" key="1">
    <citation type="submission" date="2024-02" db="EMBL/GenBank/DDBJ databases">
        <title>Haloferula sargassicola NBRC 104335.</title>
        <authorList>
            <person name="Ichikawa N."/>
            <person name="Katano-Makiyama Y."/>
            <person name="Hidaka K."/>
        </authorList>
    </citation>
    <scope>NUCLEOTIDE SEQUENCE [LARGE SCALE GENOMIC DNA]</scope>
    <source>
        <strain evidence="1 2">NBRC 104335</strain>
    </source>
</reference>
<keyword evidence="2" id="KW-1185">Reference proteome</keyword>
<name>A0ABP9UPH8_9BACT</name>
<organism evidence="1 2">
    <name type="scientific">Haloferula sargassicola</name>
    <dbReference type="NCBI Taxonomy" id="490096"/>
    <lineage>
        <taxon>Bacteria</taxon>
        <taxon>Pseudomonadati</taxon>
        <taxon>Verrucomicrobiota</taxon>
        <taxon>Verrucomicrobiia</taxon>
        <taxon>Verrucomicrobiales</taxon>
        <taxon>Verrucomicrobiaceae</taxon>
        <taxon>Haloferula</taxon>
    </lineage>
</organism>
<proteinExistence type="predicted"/>
<sequence length="34" mass="3900">MDVFYHPKVPSENIAFKSVLPTLDSIHLEKSNGW</sequence>
<evidence type="ECO:0000313" key="1">
    <source>
        <dbReference type="EMBL" id="GAA5482586.1"/>
    </source>
</evidence>
<protein>
    <submittedName>
        <fullName evidence="1">Uncharacterized protein</fullName>
    </submittedName>
</protein>
<dbReference type="Proteomes" id="UP001476282">
    <property type="component" value="Unassembled WGS sequence"/>
</dbReference>
<accession>A0ABP9UPH8</accession>
<dbReference type="EMBL" id="BAABRI010000009">
    <property type="protein sequence ID" value="GAA5482586.1"/>
    <property type="molecule type" value="Genomic_DNA"/>
</dbReference>